<dbReference type="EMBL" id="BARS01040907">
    <property type="protein sequence ID" value="GAG40496.1"/>
    <property type="molecule type" value="Genomic_DNA"/>
</dbReference>
<proteinExistence type="predicted"/>
<gene>
    <name evidence="1" type="ORF">S01H1_62294</name>
</gene>
<dbReference type="AlphaFoldDB" id="X0YV78"/>
<accession>X0YV78</accession>
<feature type="non-terminal residue" evidence="1">
    <location>
        <position position="253"/>
    </location>
</feature>
<feature type="non-terminal residue" evidence="1">
    <location>
        <position position="1"/>
    </location>
</feature>
<protein>
    <submittedName>
        <fullName evidence="1">Uncharacterized protein</fullName>
    </submittedName>
</protein>
<sequence>LLTVTKNPFGFINVKKEGIYKGVTNFKINNRGDVDDSKFIGLLTYILNENKIEVISSNIQVDTHKALDDSLDSFQTRFIDPSTGNIKNANLLKKRILGLSSYFRSAQEQLMPRYDKDTDFKVIKIPMSNFQFGVYEQARIQERQIAKSAAKKKKKQTNDDVYTDAVSSYRIFSRAFCNFVFPENRRPMPQNGQDITGVLKGTADEDILDAISVREKIDNPDGLFELDDADILESEAKNERSDDYAERIQTEMR</sequence>
<organism evidence="1">
    <name type="scientific">marine sediment metagenome</name>
    <dbReference type="NCBI Taxonomy" id="412755"/>
    <lineage>
        <taxon>unclassified sequences</taxon>
        <taxon>metagenomes</taxon>
        <taxon>ecological metagenomes</taxon>
    </lineage>
</organism>
<comment type="caution">
    <text evidence="1">The sequence shown here is derived from an EMBL/GenBank/DDBJ whole genome shotgun (WGS) entry which is preliminary data.</text>
</comment>
<reference evidence="1" key="1">
    <citation type="journal article" date="2014" name="Front. Microbiol.">
        <title>High frequency of phylogenetically diverse reductive dehalogenase-homologous genes in deep subseafloor sedimentary metagenomes.</title>
        <authorList>
            <person name="Kawai M."/>
            <person name="Futagami T."/>
            <person name="Toyoda A."/>
            <person name="Takaki Y."/>
            <person name="Nishi S."/>
            <person name="Hori S."/>
            <person name="Arai W."/>
            <person name="Tsubouchi T."/>
            <person name="Morono Y."/>
            <person name="Uchiyama I."/>
            <person name="Ito T."/>
            <person name="Fujiyama A."/>
            <person name="Inagaki F."/>
            <person name="Takami H."/>
        </authorList>
    </citation>
    <scope>NUCLEOTIDE SEQUENCE</scope>
    <source>
        <strain evidence="1">Expedition CK06-06</strain>
    </source>
</reference>
<evidence type="ECO:0000313" key="1">
    <source>
        <dbReference type="EMBL" id="GAG40496.1"/>
    </source>
</evidence>
<name>X0YV78_9ZZZZ</name>